<reference evidence="2" key="1">
    <citation type="journal article" date="2013" name="Science">
        <title>The Amborella genome and the evolution of flowering plants.</title>
        <authorList>
            <consortium name="Amborella Genome Project"/>
        </authorList>
    </citation>
    <scope>NUCLEOTIDE SEQUENCE [LARGE SCALE GENOMIC DNA]</scope>
</reference>
<dbReference type="Gramene" id="ERM97309">
    <property type="protein sequence ID" value="ERM97309"/>
    <property type="gene ID" value="AMTR_s00073p00038110"/>
</dbReference>
<gene>
    <name evidence="1" type="ORF">AMTR_s00073p00038110</name>
</gene>
<protein>
    <submittedName>
        <fullName evidence="1">Uncharacterized protein</fullName>
    </submittedName>
</protein>
<evidence type="ECO:0000313" key="2">
    <source>
        <dbReference type="Proteomes" id="UP000017836"/>
    </source>
</evidence>
<accession>W1NRH8</accession>
<dbReference type="Proteomes" id="UP000017836">
    <property type="component" value="Unassembled WGS sequence"/>
</dbReference>
<keyword evidence="2" id="KW-1185">Reference proteome</keyword>
<organism evidence="1 2">
    <name type="scientific">Amborella trichopoda</name>
    <dbReference type="NCBI Taxonomy" id="13333"/>
    <lineage>
        <taxon>Eukaryota</taxon>
        <taxon>Viridiplantae</taxon>
        <taxon>Streptophyta</taxon>
        <taxon>Embryophyta</taxon>
        <taxon>Tracheophyta</taxon>
        <taxon>Spermatophyta</taxon>
        <taxon>Magnoliopsida</taxon>
        <taxon>Amborellales</taxon>
        <taxon>Amborellaceae</taxon>
        <taxon>Amborella</taxon>
    </lineage>
</organism>
<dbReference type="AlphaFoldDB" id="W1NRH8"/>
<dbReference type="EMBL" id="KI396509">
    <property type="protein sequence ID" value="ERM97309.1"/>
    <property type="molecule type" value="Genomic_DNA"/>
</dbReference>
<evidence type="ECO:0000313" key="1">
    <source>
        <dbReference type="EMBL" id="ERM97309.1"/>
    </source>
</evidence>
<dbReference type="HOGENOM" id="CLU_1020620_0_0_1"/>
<sequence length="273" mass="30966">MPHVYFQLPCVTYAMHVQAAVCVNLAQSTIVCDPFILAIGSVHRRECEAIASVRLLRMSPSSVSNLCVSNIVAHVTRVKNFTRATCQCRYCASTLVPLTRAGRNRLNLVALQFIFPLAKKPLVFTTKPLETTRKLLKALVNPRAITGNAPKSRKFLSLLSLGVHINSLKTSLEVVSGSPNLIKRHYLRPLVPLFSSLEPAYSVRTRLLDEKIFLAFYYLLKMNEGKDVKKGYLSFITGHPLLRRKRLEPVCRFKKRPRAFLKRSRYAREAKKQ</sequence>
<name>W1NRH8_AMBTC</name>
<proteinExistence type="predicted"/>